<feature type="non-terminal residue" evidence="3">
    <location>
        <position position="1"/>
    </location>
</feature>
<reference evidence="3 4" key="1">
    <citation type="submission" date="2024-05" db="EMBL/GenBank/DDBJ databases">
        <title>De novo assembly of an allotetraploid wild potato.</title>
        <authorList>
            <person name="Hosaka A.J."/>
        </authorList>
    </citation>
    <scope>NUCLEOTIDE SEQUENCE [LARGE SCALE GENOMIC DNA]</scope>
    <source>
        <tissue evidence="3">Young leaves</tissue>
    </source>
</reference>
<sequence>KTPNLILHSLFLSSHSKRRSPSSLRFSARSLPLAGGGHPSFPLFVALGSSDCCSFSLLLLLVNQRGQPRKMMAPGELQPTVAETASSDQRASGSAASSSLPAKTRE</sequence>
<comment type="caution">
    <text evidence="3">The sequence shown here is derived from an EMBL/GenBank/DDBJ whole genome shotgun (WGS) entry which is preliminary data.</text>
</comment>
<dbReference type="EMBL" id="JBJKTR010000015">
    <property type="protein sequence ID" value="KAL3341819.1"/>
    <property type="molecule type" value="Genomic_DNA"/>
</dbReference>
<keyword evidence="2" id="KW-0812">Transmembrane</keyword>
<accession>A0ABD2SDA2</accession>
<dbReference type="EMBL" id="JBJKTR010000015">
    <property type="protein sequence ID" value="KAL3341820.1"/>
    <property type="molecule type" value="Genomic_DNA"/>
</dbReference>
<protein>
    <submittedName>
        <fullName evidence="3">Uncharacterized protein</fullName>
    </submittedName>
</protein>
<keyword evidence="2" id="KW-0472">Membrane</keyword>
<evidence type="ECO:0000256" key="2">
    <source>
        <dbReference type="SAM" id="Phobius"/>
    </source>
</evidence>
<feature type="compositionally biased region" description="Low complexity" evidence="1">
    <location>
        <begin position="85"/>
        <end position="106"/>
    </location>
</feature>
<evidence type="ECO:0000256" key="1">
    <source>
        <dbReference type="SAM" id="MobiDB-lite"/>
    </source>
</evidence>
<feature type="transmembrane region" description="Helical" evidence="2">
    <location>
        <begin position="40"/>
        <end position="62"/>
    </location>
</feature>
<dbReference type="Proteomes" id="UP001627284">
    <property type="component" value="Unassembled WGS sequence"/>
</dbReference>
<organism evidence="3 4">
    <name type="scientific">Solanum stoloniferum</name>
    <dbReference type="NCBI Taxonomy" id="62892"/>
    <lineage>
        <taxon>Eukaryota</taxon>
        <taxon>Viridiplantae</taxon>
        <taxon>Streptophyta</taxon>
        <taxon>Embryophyta</taxon>
        <taxon>Tracheophyta</taxon>
        <taxon>Spermatophyta</taxon>
        <taxon>Magnoliopsida</taxon>
        <taxon>eudicotyledons</taxon>
        <taxon>Gunneridae</taxon>
        <taxon>Pentapetalae</taxon>
        <taxon>asterids</taxon>
        <taxon>lamiids</taxon>
        <taxon>Solanales</taxon>
        <taxon>Solanaceae</taxon>
        <taxon>Solanoideae</taxon>
        <taxon>Solaneae</taxon>
        <taxon>Solanum</taxon>
    </lineage>
</organism>
<keyword evidence="4" id="KW-1185">Reference proteome</keyword>
<feature type="region of interest" description="Disordered" evidence="1">
    <location>
        <begin position="70"/>
        <end position="106"/>
    </location>
</feature>
<evidence type="ECO:0000313" key="3">
    <source>
        <dbReference type="EMBL" id="KAL3341819.1"/>
    </source>
</evidence>
<proteinExistence type="predicted"/>
<keyword evidence="2" id="KW-1133">Transmembrane helix</keyword>
<name>A0ABD2SDA2_9SOLN</name>
<gene>
    <name evidence="3" type="ORF">AABB24_026042</name>
</gene>
<evidence type="ECO:0000313" key="4">
    <source>
        <dbReference type="Proteomes" id="UP001627284"/>
    </source>
</evidence>
<dbReference type="AlphaFoldDB" id="A0ABD2SDA2"/>